<keyword evidence="2" id="KW-0472">Membrane</keyword>
<evidence type="ECO:0000256" key="1">
    <source>
        <dbReference type="SAM" id="MobiDB-lite"/>
    </source>
</evidence>
<feature type="signal peptide" evidence="3">
    <location>
        <begin position="1"/>
        <end position="16"/>
    </location>
</feature>
<reference evidence="4" key="1">
    <citation type="submission" date="2023-10" db="EMBL/GenBank/DDBJ databases">
        <authorList>
            <person name="Chen Y."/>
            <person name="Shah S."/>
            <person name="Dougan E. K."/>
            <person name="Thang M."/>
            <person name="Chan C."/>
        </authorList>
    </citation>
    <scope>NUCLEOTIDE SEQUENCE [LARGE SCALE GENOMIC DNA]</scope>
</reference>
<feature type="transmembrane region" description="Helical" evidence="2">
    <location>
        <begin position="172"/>
        <end position="194"/>
    </location>
</feature>
<organism evidence="4 5">
    <name type="scientific">Prorocentrum cordatum</name>
    <dbReference type="NCBI Taxonomy" id="2364126"/>
    <lineage>
        <taxon>Eukaryota</taxon>
        <taxon>Sar</taxon>
        <taxon>Alveolata</taxon>
        <taxon>Dinophyceae</taxon>
        <taxon>Prorocentrales</taxon>
        <taxon>Prorocentraceae</taxon>
        <taxon>Prorocentrum</taxon>
    </lineage>
</organism>
<feature type="chain" id="PRO_5045746027" description="Derlin" evidence="3">
    <location>
        <begin position="17"/>
        <end position="275"/>
    </location>
</feature>
<feature type="transmembrane region" description="Helical" evidence="2">
    <location>
        <begin position="43"/>
        <end position="64"/>
    </location>
</feature>
<evidence type="ECO:0000256" key="2">
    <source>
        <dbReference type="SAM" id="Phobius"/>
    </source>
</evidence>
<keyword evidence="2" id="KW-0812">Transmembrane</keyword>
<keyword evidence="3" id="KW-0732">Signal</keyword>
<dbReference type="Proteomes" id="UP001189429">
    <property type="component" value="Unassembled WGS sequence"/>
</dbReference>
<proteinExistence type="predicted"/>
<gene>
    <name evidence="4" type="ORF">PCOR1329_LOCUS46434</name>
</gene>
<name>A0ABN9U9E9_9DINO</name>
<keyword evidence="5" id="KW-1185">Reference proteome</keyword>
<evidence type="ECO:0000313" key="4">
    <source>
        <dbReference type="EMBL" id="CAK0855909.1"/>
    </source>
</evidence>
<evidence type="ECO:0008006" key="6">
    <source>
        <dbReference type="Google" id="ProtNLM"/>
    </source>
</evidence>
<accession>A0ABN9U9E9</accession>
<feature type="transmembrane region" description="Helical" evidence="2">
    <location>
        <begin position="93"/>
        <end position="114"/>
    </location>
</feature>
<keyword evidence="2" id="KW-1133">Transmembrane helix</keyword>
<comment type="caution">
    <text evidence="4">The sequence shown here is derived from an EMBL/GenBank/DDBJ whole genome shotgun (WGS) entry which is preliminary data.</text>
</comment>
<evidence type="ECO:0000256" key="3">
    <source>
        <dbReference type="SAM" id="SignalP"/>
    </source>
</evidence>
<feature type="region of interest" description="Disordered" evidence="1">
    <location>
        <begin position="256"/>
        <end position="275"/>
    </location>
</feature>
<evidence type="ECO:0000313" key="5">
    <source>
        <dbReference type="Proteomes" id="UP001189429"/>
    </source>
</evidence>
<protein>
    <recommendedName>
        <fullName evidence="6">Derlin</fullName>
    </recommendedName>
</protein>
<sequence>MMKLWLIWIRLPLVRHVLPGKATSLYEQALEQELKRAHRGPGAQLAGALALSLLYAVMCVTTIWEQMPAPLFAWAITFCVKAVWRLSGMKQAGLVNIVFQMLLPVVLFFSGSLIENFGFSSLLLSMIIFTHVMHTVKVFCWFVARLVLPRGSPLGFDRIVHLLYDFSLSYQLQVYAAVAVLAMQALCELLLWLLDLPCLRLRTWALLNRRVADGCVAGLYGGAPPADAAAALAGPRACAPSALAARLWRRVAAASPEAAAPGAPAGGGRARPSEA</sequence>
<dbReference type="EMBL" id="CAUYUJ010015586">
    <property type="protein sequence ID" value="CAK0855909.1"/>
    <property type="molecule type" value="Genomic_DNA"/>
</dbReference>
<feature type="transmembrane region" description="Helical" evidence="2">
    <location>
        <begin position="121"/>
        <end position="144"/>
    </location>
</feature>